<dbReference type="Proteomes" id="UP000184513">
    <property type="component" value="Unassembled WGS sequence"/>
</dbReference>
<name>A0A1M7QFU7_9BACT</name>
<evidence type="ECO:0000313" key="2">
    <source>
        <dbReference type="Proteomes" id="UP000184513"/>
    </source>
</evidence>
<dbReference type="AlphaFoldDB" id="A0A1M7QFU7"/>
<accession>A0A1M7QFU7</accession>
<protein>
    <recommendedName>
        <fullName evidence="3">DUF3500 domain-containing protein</fullName>
    </recommendedName>
</protein>
<keyword evidence="2" id="KW-1185">Reference proteome</keyword>
<dbReference type="PANTHER" id="PTHR37489:SF1">
    <property type="entry name" value="DUF3500 DOMAIN-CONTAINING PROTEIN"/>
    <property type="match status" value="1"/>
</dbReference>
<dbReference type="PANTHER" id="PTHR37489">
    <property type="entry name" value="DUF3500 DOMAIN-CONTAINING PROTEIN"/>
    <property type="match status" value="1"/>
</dbReference>
<dbReference type="EMBL" id="FRCY01000017">
    <property type="protein sequence ID" value="SHN29506.1"/>
    <property type="molecule type" value="Genomic_DNA"/>
</dbReference>
<sequence>MSGFGPVRNTQLNHSPMCDRIKIIFALALLLSVSIPGSGQQLAPLANGFIKSLDQELKAQACFPFDHTEKFNWHFIPRERKGPTFHDFNGQQKAAALALMRASLGKAGSERAEAIIELENVLREVENRPPDDTYRDPLNYHFSIFGDPDGSGEWGWRLEGHHLSLNFTSSRGTLVSATPSFMGSNPAIVLSGPQMGKQVLAEETNLGFGLLLSLTDAQKKLAKFSEEAPADIITSNERQAGLLEPHGIHFSSLQGHQKELLKKLVLLYLSRNTAEFQQKLLDRIGQAGWDSFSFAWAGSETNQVGEAHYYRIQGADLIIEYDNVQNNANHVHTVIRDLNNDFGGDLLRAHYEQDHNPPKADE</sequence>
<evidence type="ECO:0000313" key="1">
    <source>
        <dbReference type="EMBL" id="SHN29506.1"/>
    </source>
</evidence>
<proteinExistence type="predicted"/>
<reference evidence="1 2" key="1">
    <citation type="submission" date="2016-11" db="EMBL/GenBank/DDBJ databases">
        <authorList>
            <person name="Jaros S."/>
            <person name="Januszkiewicz K."/>
            <person name="Wedrychowicz H."/>
        </authorList>
    </citation>
    <scope>NUCLEOTIDE SEQUENCE [LARGE SCALE GENOMIC DNA]</scope>
    <source>
        <strain evidence="1 2">CGMCC 1.6102</strain>
    </source>
</reference>
<gene>
    <name evidence="1" type="ORF">SAMN04488057_11755</name>
</gene>
<organism evidence="1 2">
    <name type="scientific">Cyclobacterium lianum</name>
    <dbReference type="NCBI Taxonomy" id="388280"/>
    <lineage>
        <taxon>Bacteria</taxon>
        <taxon>Pseudomonadati</taxon>
        <taxon>Bacteroidota</taxon>
        <taxon>Cytophagia</taxon>
        <taxon>Cytophagales</taxon>
        <taxon>Cyclobacteriaceae</taxon>
        <taxon>Cyclobacterium</taxon>
    </lineage>
</organism>
<dbReference type="InterPro" id="IPR021889">
    <property type="entry name" value="DUF3500"/>
</dbReference>
<dbReference type="Pfam" id="PF12006">
    <property type="entry name" value="DUF3500"/>
    <property type="match status" value="1"/>
</dbReference>
<evidence type="ECO:0008006" key="3">
    <source>
        <dbReference type="Google" id="ProtNLM"/>
    </source>
</evidence>
<dbReference type="STRING" id="388280.SAMN04488057_11755"/>